<dbReference type="EMBL" id="JABFRW010000107">
    <property type="protein sequence ID" value="NOT34303.1"/>
    <property type="molecule type" value="Genomic_DNA"/>
</dbReference>
<evidence type="ECO:0000256" key="1">
    <source>
        <dbReference type="ARBA" id="ARBA00006738"/>
    </source>
</evidence>
<name>A0A849SKR7_UNCEI</name>
<dbReference type="NCBIfam" id="NF009150">
    <property type="entry name" value="PRK12497.1-3"/>
    <property type="match status" value="1"/>
</dbReference>
<evidence type="ECO:0000313" key="3">
    <source>
        <dbReference type="EMBL" id="NOT34303.1"/>
    </source>
</evidence>
<dbReference type="Pfam" id="PF02021">
    <property type="entry name" value="UPF0102"/>
    <property type="match status" value="1"/>
</dbReference>
<dbReference type="PANTHER" id="PTHR34039:SF1">
    <property type="entry name" value="UPF0102 PROTEIN YRAN"/>
    <property type="match status" value="1"/>
</dbReference>
<dbReference type="InterPro" id="IPR011335">
    <property type="entry name" value="Restrct_endonuc-II-like"/>
</dbReference>
<evidence type="ECO:0000313" key="4">
    <source>
        <dbReference type="Proteomes" id="UP000580839"/>
    </source>
</evidence>
<dbReference type="Proteomes" id="UP000580839">
    <property type="component" value="Unassembled WGS sequence"/>
</dbReference>
<dbReference type="HAMAP" id="MF_00048">
    <property type="entry name" value="UPF0102"/>
    <property type="match status" value="1"/>
</dbReference>
<dbReference type="GO" id="GO:0003676">
    <property type="term" value="F:nucleic acid binding"/>
    <property type="evidence" value="ECO:0007669"/>
    <property type="project" value="InterPro"/>
</dbReference>
<organism evidence="3 4">
    <name type="scientific">Eiseniibacteriota bacterium</name>
    <dbReference type="NCBI Taxonomy" id="2212470"/>
    <lineage>
        <taxon>Bacteria</taxon>
        <taxon>Candidatus Eiseniibacteriota</taxon>
    </lineage>
</organism>
<comment type="caution">
    <text evidence="3">The sequence shown here is derived from an EMBL/GenBank/DDBJ whole genome shotgun (WGS) entry which is preliminary data.</text>
</comment>
<dbReference type="SUPFAM" id="SSF52980">
    <property type="entry name" value="Restriction endonuclease-like"/>
    <property type="match status" value="1"/>
</dbReference>
<comment type="similarity">
    <text evidence="1 2">Belongs to the UPF0102 family.</text>
</comment>
<protein>
    <recommendedName>
        <fullName evidence="2">UPF0102 protein HOP12_09060</fullName>
    </recommendedName>
</protein>
<evidence type="ECO:0000256" key="2">
    <source>
        <dbReference type="HAMAP-Rule" id="MF_00048"/>
    </source>
</evidence>
<reference evidence="3 4" key="1">
    <citation type="submission" date="2020-04" db="EMBL/GenBank/DDBJ databases">
        <title>Metagenomic profiling of ammonia- and methane-oxidizing microorganisms in a Dutch drinking water treatment plant.</title>
        <authorList>
            <person name="Poghosyan L."/>
            <person name="Leucker S."/>
        </authorList>
    </citation>
    <scope>NUCLEOTIDE SEQUENCE [LARGE SCALE GENOMIC DNA]</scope>
    <source>
        <strain evidence="3">S-RSF-IL-03</strain>
    </source>
</reference>
<proteinExistence type="inferred from homology"/>
<accession>A0A849SKR7</accession>
<gene>
    <name evidence="3" type="ORF">HOP12_09060</name>
</gene>
<dbReference type="Gene3D" id="3.40.1350.10">
    <property type="match status" value="1"/>
</dbReference>
<dbReference type="InterPro" id="IPR011856">
    <property type="entry name" value="tRNA_endonuc-like_dom_sf"/>
</dbReference>
<dbReference type="PANTHER" id="PTHR34039">
    <property type="entry name" value="UPF0102 PROTEIN YRAN"/>
    <property type="match status" value="1"/>
</dbReference>
<dbReference type="AlphaFoldDB" id="A0A849SKR7"/>
<dbReference type="InterPro" id="IPR003509">
    <property type="entry name" value="UPF0102_YraN-like"/>
</dbReference>
<sequence length="139" mass="15084">MCRGERVTRRAPPRLRNFAPARNVMGMAASRGHAGEALAAAYLELAGMRIVERNARIAGVEVDLVVEDGDTEVLVEVRFRGRTDFGGAIESLNGAKRARLHRAGVARAGHSRRVRIDVVAIELEPGGARVRHVRNAIEG</sequence>